<name>A0ABQ4MCP1_9BACL</name>
<evidence type="ECO:0000313" key="1">
    <source>
        <dbReference type="EMBL" id="GIP53764.1"/>
    </source>
</evidence>
<evidence type="ECO:0008006" key="3">
    <source>
        <dbReference type="Google" id="ProtNLM"/>
    </source>
</evidence>
<dbReference type="EMBL" id="BOSL01000008">
    <property type="protein sequence ID" value="GIP53764.1"/>
    <property type="molecule type" value="Genomic_DNA"/>
</dbReference>
<organism evidence="1 2">
    <name type="scientific">Paenibacillus vini</name>
    <dbReference type="NCBI Taxonomy" id="1476024"/>
    <lineage>
        <taxon>Bacteria</taxon>
        <taxon>Bacillati</taxon>
        <taxon>Bacillota</taxon>
        <taxon>Bacilli</taxon>
        <taxon>Bacillales</taxon>
        <taxon>Paenibacillaceae</taxon>
        <taxon>Paenibacillus</taxon>
    </lineage>
</organism>
<sequence>MYPFPSGWGRYYYMRSEFVPIWNTGFPQALQMIKEAVQGERNDELFYDELINLAPTKEQVAIIESIRNDERGHNKMFREMYRALTGQEITGISNEQYVKVQSYKEGLQRALMGELGAVERYRNIWFGLPVGIYKDTVYGIILDELKHAAKYNYLITLNLK</sequence>
<protein>
    <recommendedName>
        <fullName evidence="3">Rubrerythrin</fullName>
    </recommendedName>
</protein>
<dbReference type="CDD" id="cd00657">
    <property type="entry name" value="Ferritin_like"/>
    <property type="match status" value="1"/>
</dbReference>
<comment type="caution">
    <text evidence="1">The sequence shown here is derived from an EMBL/GenBank/DDBJ whole genome shotgun (WGS) entry which is preliminary data.</text>
</comment>
<reference evidence="1 2" key="1">
    <citation type="submission" date="2021-03" db="EMBL/GenBank/DDBJ databases">
        <title>Antimicrobial resistance genes in bacteria isolated from Japanese honey, and their potential for conferring macrolide and lincosamide resistance in the American foulbrood pathogen Paenibacillus larvae.</title>
        <authorList>
            <person name="Okamoto M."/>
            <person name="Kumagai M."/>
            <person name="Kanamori H."/>
            <person name="Takamatsu D."/>
        </authorList>
    </citation>
    <scope>NUCLEOTIDE SEQUENCE [LARGE SCALE GENOMIC DNA]</scope>
    <source>
        <strain evidence="1 2">J42TS3</strain>
    </source>
</reference>
<accession>A0ABQ4MCP1</accession>
<dbReference type="InterPro" id="IPR012347">
    <property type="entry name" value="Ferritin-like"/>
</dbReference>
<gene>
    <name evidence="1" type="ORF">J42TS3_27990</name>
</gene>
<keyword evidence="2" id="KW-1185">Reference proteome</keyword>
<dbReference type="Proteomes" id="UP000679992">
    <property type="component" value="Unassembled WGS sequence"/>
</dbReference>
<evidence type="ECO:0000313" key="2">
    <source>
        <dbReference type="Proteomes" id="UP000679992"/>
    </source>
</evidence>
<dbReference type="Gene3D" id="1.20.1260.10">
    <property type="match status" value="1"/>
</dbReference>
<dbReference type="SUPFAM" id="SSF47240">
    <property type="entry name" value="Ferritin-like"/>
    <property type="match status" value="1"/>
</dbReference>
<proteinExistence type="predicted"/>
<dbReference type="InterPro" id="IPR009078">
    <property type="entry name" value="Ferritin-like_SF"/>
</dbReference>